<dbReference type="PIRSF" id="PIRSF026782">
    <property type="entry name" value="CbiD"/>
    <property type="match status" value="1"/>
</dbReference>
<dbReference type="InterPro" id="IPR036074">
    <property type="entry name" value="CbiD_sf"/>
</dbReference>
<dbReference type="AlphaFoldDB" id="A0A841R0F7"/>
<proteinExistence type="inferred from homology"/>
<keyword evidence="2 5" id="KW-0489">Methyltransferase</keyword>
<dbReference type="Pfam" id="PF01888">
    <property type="entry name" value="CbiD"/>
    <property type="match status" value="1"/>
</dbReference>
<evidence type="ECO:0000256" key="3">
    <source>
        <dbReference type="ARBA" id="ARBA00022679"/>
    </source>
</evidence>
<sequence length="368" mass="39441">MAKKKLREGFTTGTSAAAALKAAALALRGEFPKTVTVESPQHRALTLPIEKSQVIEGIGSATVIKDAGDDMDVTHGTPIVVSLEVTTTPGITFIAGVGVGTVTRPGLQVKVGDAAINPGPRWMMKRVYEELADEGTGWKVTVSVPAGEALAKKTLNPVLGVMGGISIIGTSGIVKPMSEEAYKKSLIPQFTVLRAAHQRWCVMTPGRIGYDAARKIYDLPVTDLVETSNFIGFMLEEAVDKDIREIILIGHLGKLIKVASGSFHTHNRMSDGRMETLAAYAALNGADAATVKEILACSTTDGAAEIIRANNLEAIYPQLAERAQVRAQRFVHEEAKVGVIFVTMQGEILAQSSFAKEFMEAKPWLRNS</sequence>
<dbReference type="EMBL" id="JACHHI010000001">
    <property type="protein sequence ID" value="MBB6477276.1"/>
    <property type="molecule type" value="Genomic_DNA"/>
</dbReference>
<dbReference type="HAMAP" id="MF_00787">
    <property type="entry name" value="CbiD"/>
    <property type="match status" value="1"/>
</dbReference>
<comment type="similarity">
    <text evidence="5">Belongs to the CbiD family.</text>
</comment>
<name>A0A841R0F7_9FIRM</name>
<evidence type="ECO:0000313" key="6">
    <source>
        <dbReference type="EMBL" id="MBB6477276.1"/>
    </source>
</evidence>
<comment type="caution">
    <text evidence="6">The sequence shown here is derived from an EMBL/GenBank/DDBJ whole genome shotgun (WGS) entry which is preliminary data.</text>
</comment>
<evidence type="ECO:0000256" key="2">
    <source>
        <dbReference type="ARBA" id="ARBA00022603"/>
    </source>
</evidence>
<dbReference type="EC" id="2.1.1.195" evidence="5"/>
<dbReference type="Proteomes" id="UP000591941">
    <property type="component" value="Unassembled WGS sequence"/>
</dbReference>
<evidence type="ECO:0000313" key="7">
    <source>
        <dbReference type="Proteomes" id="UP000591941"/>
    </source>
</evidence>
<dbReference type="RefSeq" id="WP_024049013.1">
    <property type="nucleotide sequence ID" value="NZ_CABWNB010000001.1"/>
</dbReference>
<organism evidence="6 7">
    <name type="scientific">Negativicoccus succinicivorans</name>
    <dbReference type="NCBI Taxonomy" id="620903"/>
    <lineage>
        <taxon>Bacteria</taxon>
        <taxon>Bacillati</taxon>
        <taxon>Bacillota</taxon>
        <taxon>Negativicutes</taxon>
        <taxon>Veillonellales</taxon>
        <taxon>Veillonellaceae</taxon>
        <taxon>Negativicoccus</taxon>
    </lineage>
</organism>
<dbReference type="NCBIfam" id="TIGR00312">
    <property type="entry name" value="cbiD"/>
    <property type="match status" value="1"/>
</dbReference>
<keyword evidence="7" id="KW-1185">Reference proteome</keyword>
<dbReference type="UniPathway" id="UPA00148">
    <property type="reaction ID" value="UER00227"/>
</dbReference>
<keyword evidence="3 5" id="KW-0808">Transferase</keyword>
<comment type="pathway">
    <text evidence="5">Cofactor biosynthesis; adenosylcobalamin biosynthesis; cob(II)yrinate a,c-diamide from sirohydrochlorin (anaerobic route): step 6/10.</text>
</comment>
<dbReference type="PANTHER" id="PTHR35863:SF1">
    <property type="entry name" value="COBALT-PRECORRIN-5B C(1)-METHYLTRANSFERASE"/>
    <property type="match status" value="1"/>
</dbReference>
<evidence type="ECO:0000256" key="1">
    <source>
        <dbReference type="ARBA" id="ARBA00022573"/>
    </source>
</evidence>
<dbReference type="GO" id="GO:0032259">
    <property type="term" value="P:methylation"/>
    <property type="evidence" value="ECO:0007669"/>
    <property type="project" value="UniProtKB-KW"/>
</dbReference>
<gene>
    <name evidence="5" type="primary">cbiD</name>
    <name evidence="6" type="ORF">HNR45_000298</name>
</gene>
<comment type="catalytic activity">
    <reaction evidence="5">
        <text>Co-precorrin-5B + S-adenosyl-L-methionine = Co-precorrin-6A + S-adenosyl-L-homocysteine</text>
        <dbReference type="Rhea" id="RHEA:26285"/>
        <dbReference type="ChEBI" id="CHEBI:57856"/>
        <dbReference type="ChEBI" id="CHEBI:59789"/>
        <dbReference type="ChEBI" id="CHEBI:60063"/>
        <dbReference type="ChEBI" id="CHEBI:60064"/>
        <dbReference type="EC" id="2.1.1.195"/>
    </reaction>
</comment>
<dbReference type="GO" id="GO:0008168">
    <property type="term" value="F:methyltransferase activity"/>
    <property type="evidence" value="ECO:0007669"/>
    <property type="project" value="UniProtKB-UniRule"/>
</dbReference>
<dbReference type="PANTHER" id="PTHR35863">
    <property type="entry name" value="COBALT-PRECORRIN-5B C(1)-METHYLTRANSFERASE"/>
    <property type="match status" value="1"/>
</dbReference>
<evidence type="ECO:0000256" key="4">
    <source>
        <dbReference type="ARBA" id="ARBA00022691"/>
    </source>
</evidence>
<evidence type="ECO:0000256" key="5">
    <source>
        <dbReference type="HAMAP-Rule" id="MF_00787"/>
    </source>
</evidence>
<dbReference type="SUPFAM" id="SSF111342">
    <property type="entry name" value="CbiD-like"/>
    <property type="match status" value="1"/>
</dbReference>
<protein>
    <recommendedName>
        <fullName evidence="5">Cobalt-precorrin-5B C(1)-methyltransferase</fullName>
        <ecNumber evidence="5">2.1.1.195</ecNumber>
    </recommendedName>
    <alternativeName>
        <fullName evidence="5">Cobalt-precorrin-6A synthase</fullName>
    </alternativeName>
</protein>
<comment type="function">
    <text evidence="5">Catalyzes the methylation of C-1 in cobalt-precorrin-5B to form cobalt-precorrin-6A.</text>
</comment>
<dbReference type="GO" id="GO:0019251">
    <property type="term" value="P:anaerobic cobalamin biosynthetic process"/>
    <property type="evidence" value="ECO:0007669"/>
    <property type="project" value="UniProtKB-UniRule"/>
</dbReference>
<keyword evidence="4 5" id="KW-0949">S-adenosyl-L-methionine</keyword>
<keyword evidence="1 5" id="KW-0169">Cobalamin biosynthesis</keyword>
<dbReference type="InterPro" id="IPR002748">
    <property type="entry name" value="CbiD"/>
</dbReference>
<dbReference type="GeneID" id="93485588"/>
<reference evidence="6 7" key="1">
    <citation type="submission" date="2020-08" db="EMBL/GenBank/DDBJ databases">
        <title>Genomic Encyclopedia of Type Strains, Phase IV (KMG-IV): sequencing the most valuable type-strain genomes for metagenomic binning, comparative biology and taxonomic classification.</title>
        <authorList>
            <person name="Goeker M."/>
        </authorList>
    </citation>
    <scope>NUCLEOTIDE SEQUENCE [LARGE SCALE GENOMIC DNA]</scope>
    <source>
        <strain evidence="6 7">DSM 21255</strain>
    </source>
</reference>
<dbReference type="Gene3D" id="3.30.2110.10">
    <property type="entry name" value="CbiD-like"/>
    <property type="match status" value="1"/>
</dbReference>
<accession>A0A841R0F7</accession>
<dbReference type="OrthoDB" id="6439987at2"/>